<protein>
    <submittedName>
        <fullName evidence="1">Uncharacterized protein</fullName>
    </submittedName>
</protein>
<reference evidence="1" key="1">
    <citation type="journal article" date="2015" name="Nature">
        <title>Complex archaea that bridge the gap between prokaryotes and eukaryotes.</title>
        <authorList>
            <person name="Spang A."/>
            <person name="Saw J.H."/>
            <person name="Jorgensen S.L."/>
            <person name="Zaremba-Niedzwiedzka K."/>
            <person name="Martijn J."/>
            <person name="Lind A.E."/>
            <person name="van Eijk R."/>
            <person name="Schleper C."/>
            <person name="Guy L."/>
            <person name="Ettema T.J."/>
        </authorList>
    </citation>
    <scope>NUCLEOTIDE SEQUENCE</scope>
</reference>
<evidence type="ECO:0000313" key="1">
    <source>
        <dbReference type="EMBL" id="KKN27342.1"/>
    </source>
</evidence>
<dbReference type="InterPro" id="IPR011050">
    <property type="entry name" value="Pectin_lyase_fold/virulence"/>
</dbReference>
<proteinExistence type="predicted"/>
<dbReference type="AlphaFoldDB" id="A0A0F9PRN2"/>
<sequence length="629" mass="66755">MTIQNVTPFVDYVGNGIVTSFSFNFRADDVTWINVSFTDNFDGISLNTDQDNNPGGSAEYSAAPPIGTAIRIERNTPITQLMDYTRYGPFDSMSHENNLDKLTMEMQEEINTRVQADQDIQAGILVFPISSNDISYDITAAEIDALVTPSAFRYAPYIGRRYSTKADWESITINLYVATTGSDSNDGETVGAPFATLQKALDTIAMFSNALPGKWQINCAAGTYSTAANSVSDWPLGLLTNKLVDIVGPDVSGHPNVPTAIFDGTNSSTTGFRCSTGAKVKLKDLKFQNYTTANAISGSGVCTLVLDNVHTDDADHGVIATTQCRLYVNGGLFNLVTPNTACIASEFFSVHHIGYSFNETTGTPTAGTDPTLTGDGTGIGMLVKEFASGHVGAVLNNFATGADISINSRIHFDSGTDIKNNGIGVKATHQSMFIDSGITWNTGGGDANTNNVMLRNFSSQANDGTAVTPRMTKKELLLSQHTGTTGETFLQSFTLRVGEWMGSRNSIYEGRILRVKMYGSTTGTAGTKTIRWRISTSATGVAGTVVGIAAIAASPAGNFVHEFELHVNGASAQRTQSSTIIDGGAILVGGSTPSVDMSVAAEQYINLTLQLANGADAVNINALSYEVIG</sequence>
<name>A0A0F9PRN2_9ZZZZ</name>
<accession>A0A0F9PRN2</accession>
<comment type="caution">
    <text evidence="1">The sequence shown here is derived from an EMBL/GenBank/DDBJ whole genome shotgun (WGS) entry which is preliminary data.</text>
</comment>
<dbReference type="SUPFAM" id="SSF51126">
    <property type="entry name" value="Pectin lyase-like"/>
    <property type="match status" value="1"/>
</dbReference>
<gene>
    <name evidence="1" type="ORF">LCGC14_0865670</name>
</gene>
<organism evidence="1">
    <name type="scientific">marine sediment metagenome</name>
    <dbReference type="NCBI Taxonomy" id="412755"/>
    <lineage>
        <taxon>unclassified sequences</taxon>
        <taxon>metagenomes</taxon>
        <taxon>ecological metagenomes</taxon>
    </lineage>
</organism>
<dbReference type="EMBL" id="LAZR01002646">
    <property type="protein sequence ID" value="KKN27342.1"/>
    <property type="molecule type" value="Genomic_DNA"/>
</dbReference>